<dbReference type="PANTHER" id="PTHR31589:SF111">
    <property type="entry name" value="NEPROSIN DOMAIN-CONTAINING PROTEIN"/>
    <property type="match status" value="1"/>
</dbReference>
<dbReference type="InterPro" id="IPR004314">
    <property type="entry name" value="Neprosin"/>
</dbReference>
<reference evidence="3 4" key="1">
    <citation type="journal article" date="2023" name="G3 (Bethesda)">
        <title>A chromosome-length genome assembly and annotation of blackberry (Rubus argutus, cv. 'Hillquist').</title>
        <authorList>
            <person name="Bruna T."/>
            <person name="Aryal R."/>
            <person name="Dudchenko O."/>
            <person name="Sargent D.J."/>
            <person name="Mead D."/>
            <person name="Buti M."/>
            <person name="Cavallini A."/>
            <person name="Hytonen T."/>
            <person name="Andres J."/>
            <person name="Pham M."/>
            <person name="Weisz D."/>
            <person name="Mascagni F."/>
            <person name="Usai G."/>
            <person name="Natali L."/>
            <person name="Bassil N."/>
            <person name="Fernandez G.E."/>
            <person name="Lomsadze A."/>
            <person name="Armour M."/>
            <person name="Olukolu B."/>
            <person name="Poorten T."/>
            <person name="Britton C."/>
            <person name="Davik J."/>
            <person name="Ashrafi H."/>
            <person name="Aiden E.L."/>
            <person name="Borodovsky M."/>
            <person name="Worthington M."/>
        </authorList>
    </citation>
    <scope>NUCLEOTIDE SEQUENCE [LARGE SCALE GENOMIC DNA]</scope>
    <source>
        <strain evidence="3">PI 553951</strain>
    </source>
</reference>
<protein>
    <recommendedName>
        <fullName evidence="2">Neprosin PEP catalytic domain-containing protein</fullName>
    </recommendedName>
</protein>
<dbReference type="Gene3D" id="3.90.1320.10">
    <property type="entry name" value="Outer-capsid protein sigma 3, large lobe"/>
    <property type="match status" value="1"/>
</dbReference>
<evidence type="ECO:0000313" key="3">
    <source>
        <dbReference type="EMBL" id="KAK9946317.1"/>
    </source>
</evidence>
<dbReference type="Proteomes" id="UP001457282">
    <property type="component" value="Unassembled WGS sequence"/>
</dbReference>
<evidence type="ECO:0000256" key="1">
    <source>
        <dbReference type="SAM" id="Phobius"/>
    </source>
</evidence>
<keyword evidence="1" id="KW-0472">Membrane</keyword>
<gene>
    <name evidence="3" type="ORF">M0R45_011786</name>
</gene>
<dbReference type="EMBL" id="JBEDUW010000002">
    <property type="protein sequence ID" value="KAK9946317.1"/>
    <property type="molecule type" value="Genomic_DNA"/>
</dbReference>
<keyword evidence="4" id="KW-1185">Reference proteome</keyword>
<feature type="domain" description="Neprosin PEP catalytic" evidence="2">
    <location>
        <begin position="185"/>
        <end position="439"/>
    </location>
</feature>
<name>A0AAW1YBT1_RUBAR</name>
<dbReference type="PROSITE" id="PS51257">
    <property type="entry name" value="PROKAR_LIPOPROTEIN"/>
    <property type="match status" value="1"/>
</dbReference>
<dbReference type="PANTHER" id="PTHR31589">
    <property type="entry name" value="PROTEIN, PUTATIVE (DUF239)-RELATED-RELATED"/>
    <property type="match status" value="1"/>
</dbReference>
<keyword evidence="1" id="KW-1133">Transmembrane helix</keyword>
<sequence>MAKRSSSGDLIKLIGMLIILGVTLIGCCGLLVESIMFSEQKVLEAERKLNQLRKPAVKSIQSEDGDIIDCIDMYKQPAFDHPALKNHSIQMAPSYDPTKEAKSAMTKFERLMKKRNYAQSSRMVTQPWKKNGSCPEGTIPVRRIRKKDLLNASSVEAYGRKKHSFSGLHESQSSTSDNNKTWDLGLQQANHSKAILFAEGYRYEGGKGDIKVWTPNVEFDDDYSTSQVCLVSGPYWDFESVESGWAVNPSVYGDRQTRFMVYWTVDASKKAGCFDLTCPGFVQTSHEIALGAAIYPISVRYGLPYEIIVYIFKDPETNNWWVQYGEKINIGYWPPELFGALSVHAQGVEWGGEVYSARVGTSPHTKTGMGSGQFPDYVSGTSGVIKRMRIQDNSATLKFPEWVETNSDEYNCYDVQYVSDYLEDPEFYYGGPGHNDMCP</sequence>
<evidence type="ECO:0000259" key="2">
    <source>
        <dbReference type="PROSITE" id="PS52045"/>
    </source>
</evidence>
<dbReference type="PROSITE" id="PS52045">
    <property type="entry name" value="NEPROSIN_PEP_CD"/>
    <property type="match status" value="1"/>
</dbReference>
<dbReference type="Pfam" id="PF14365">
    <property type="entry name" value="Neprosin_AP"/>
    <property type="match status" value="1"/>
</dbReference>
<dbReference type="Pfam" id="PF03080">
    <property type="entry name" value="Neprosin"/>
    <property type="match status" value="1"/>
</dbReference>
<organism evidence="3 4">
    <name type="scientific">Rubus argutus</name>
    <name type="common">Southern blackberry</name>
    <dbReference type="NCBI Taxonomy" id="59490"/>
    <lineage>
        <taxon>Eukaryota</taxon>
        <taxon>Viridiplantae</taxon>
        <taxon>Streptophyta</taxon>
        <taxon>Embryophyta</taxon>
        <taxon>Tracheophyta</taxon>
        <taxon>Spermatophyta</taxon>
        <taxon>Magnoliopsida</taxon>
        <taxon>eudicotyledons</taxon>
        <taxon>Gunneridae</taxon>
        <taxon>Pentapetalae</taxon>
        <taxon>rosids</taxon>
        <taxon>fabids</taxon>
        <taxon>Rosales</taxon>
        <taxon>Rosaceae</taxon>
        <taxon>Rosoideae</taxon>
        <taxon>Rosoideae incertae sedis</taxon>
        <taxon>Rubus</taxon>
    </lineage>
</organism>
<keyword evidence="1" id="KW-0812">Transmembrane</keyword>
<evidence type="ECO:0000313" key="4">
    <source>
        <dbReference type="Proteomes" id="UP001457282"/>
    </source>
</evidence>
<comment type="caution">
    <text evidence="3">The sequence shown here is derived from an EMBL/GenBank/DDBJ whole genome shotgun (WGS) entry which is preliminary data.</text>
</comment>
<accession>A0AAW1YBT1</accession>
<dbReference type="InterPro" id="IPR025521">
    <property type="entry name" value="Neprosin_propep"/>
</dbReference>
<dbReference type="AlphaFoldDB" id="A0AAW1YBT1"/>
<proteinExistence type="predicted"/>
<dbReference type="InterPro" id="IPR053168">
    <property type="entry name" value="Glutamic_endopeptidase"/>
</dbReference>
<feature type="transmembrane region" description="Helical" evidence="1">
    <location>
        <begin position="12"/>
        <end position="32"/>
    </location>
</feature>